<dbReference type="Pfam" id="PF03384">
    <property type="entry name" value="DUF287"/>
    <property type="match status" value="1"/>
</dbReference>
<organism evidence="3 4">
    <name type="scientific">Arabidopsis arenosa</name>
    <name type="common">Sand rock-cress</name>
    <name type="synonym">Cardaminopsis arenosa</name>
    <dbReference type="NCBI Taxonomy" id="38785"/>
    <lineage>
        <taxon>Eukaryota</taxon>
        <taxon>Viridiplantae</taxon>
        <taxon>Streptophyta</taxon>
        <taxon>Embryophyta</taxon>
        <taxon>Tracheophyta</taxon>
        <taxon>Spermatophyta</taxon>
        <taxon>Magnoliopsida</taxon>
        <taxon>eudicotyledons</taxon>
        <taxon>Gunneridae</taxon>
        <taxon>Pentapetalae</taxon>
        <taxon>rosids</taxon>
        <taxon>malvids</taxon>
        <taxon>Brassicales</taxon>
        <taxon>Brassicaceae</taxon>
        <taxon>Camelineae</taxon>
        <taxon>Arabidopsis</taxon>
    </lineage>
</organism>
<evidence type="ECO:0000256" key="1">
    <source>
        <dbReference type="SAM" id="MobiDB-lite"/>
    </source>
</evidence>
<evidence type="ECO:0000313" key="3">
    <source>
        <dbReference type="EMBL" id="CAE6226371.1"/>
    </source>
</evidence>
<protein>
    <recommendedName>
        <fullName evidence="2">DUF287 domain-containing protein</fullName>
    </recommendedName>
</protein>
<reference evidence="3" key="1">
    <citation type="submission" date="2021-01" db="EMBL/GenBank/DDBJ databases">
        <authorList>
            <person name="Bezrukov I."/>
        </authorList>
    </citation>
    <scope>NUCLEOTIDE SEQUENCE</scope>
</reference>
<feature type="compositionally biased region" description="Basic residues" evidence="1">
    <location>
        <begin position="485"/>
        <end position="498"/>
    </location>
</feature>
<feature type="compositionally biased region" description="Acidic residues" evidence="1">
    <location>
        <begin position="82"/>
        <end position="110"/>
    </location>
</feature>
<evidence type="ECO:0000259" key="2">
    <source>
        <dbReference type="Pfam" id="PF03384"/>
    </source>
</evidence>
<keyword evidence="4" id="KW-1185">Reference proteome</keyword>
<dbReference type="InterPro" id="IPR005048">
    <property type="entry name" value="DUF287"/>
</dbReference>
<sequence length="498" mass="56244">MIKSLGVLLSGRARVRDRTDIIAEESGEKYFSTGASNGSDVVVSVPTEASSDAVVTDPVEASDASELDRTEDPVEGIKGTEAVEEMEEVADKEEEEDVERNIDAEDDDDSQPLPPENMFFGPTEYIKVQKADSKGDANIEQLLLRNVNNVAACETFPWGRYSFEQCMEGIRRVMKNMKGSVKPKAQTSFYGFITPLEILAFECIPQFRRRFREAVPAENDCPRMCMHRFSDRCMKGFTLEEIHEALGETTDISSILEPDLDERNMLSRLLVNDVDDGIGFIDPIVDSWRERLIRQKKKIWWESHYQMDLDARRNADVPEEVDDVPVPSILSLQAAMDKGFEKIGEKLVEMDTKINALDMIVKGLDNYVTVQKEKELEKERCEDMYPGSPKDFVPNVYQSTHRQSMALVIHSGVADPKPPIIQLLCDGEQGSGEEQGSGKEQETKKNKTRNQKRKHCGPTIETGKKRSTRDSKFKEEPYTADGKGQKGKGQKGKRRQKK</sequence>
<dbReference type="AlphaFoldDB" id="A0A8S2B2U3"/>
<feature type="region of interest" description="Disordered" evidence="1">
    <location>
        <begin position="48"/>
        <end position="119"/>
    </location>
</feature>
<gene>
    <name evidence="3" type="ORF">AARE701A_LOCUS20837</name>
</gene>
<feature type="region of interest" description="Disordered" evidence="1">
    <location>
        <begin position="419"/>
        <end position="498"/>
    </location>
</feature>
<feature type="compositionally biased region" description="Basic and acidic residues" evidence="1">
    <location>
        <begin position="436"/>
        <end position="445"/>
    </location>
</feature>
<dbReference type="PANTHER" id="PTHR48449:SF1">
    <property type="entry name" value="DUF1985 DOMAIN-CONTAINING PROTEIN"/>
    <property type="match status" value="1"/>
</dbReference>
<dbReference type="PANTHER" id="PTHR48449">
    <property type="entry name" value="DUF1985 DOMAIN-CONTAINING PROTEIN"/>
    <property type="match status" value="1"/>
</dbReference>
<proteinExistence type="predicted"/>
<feature type="compositionally biased region" description="Basic and acidic residues" evidence="1">
    <location>
        <begin position="462"/>
        <end position="477"/>
    </location>
</feature>
<feature type="compositionally biased region" description="Basic residues" evidence="1">
    <location>
        <begin position="446"/>
        <end position="456"/>
    </location>
</feature>
<feature type="domain" description="DUF287" evidence="2">
    <location>
        <begin position="252"/>
        <end position="305"/>
    </location>
</feature>
<dbReference type="EMBL" id="LR999458">
    <property type="protein sequence ID" value="CAE6226371.1"/>
    <property type="molecule type" value="Genomic_DNA"/>
</dbReference>
<name>A0A8S2B2U3_ARAAE</name>
<accession>A0A8S2B2U3</accession>
<dbReference type="Proteomes" id="UP000682877">
    <property type="component" value="Chromosome 8"/>
</dbReference>
<evidence type="ECO:0000313" key="4">
    <source>
        <dbReference type="Proteomes" id="UP000682877"/>
    </source>
</evidence>